<dbReference type="RefSeq" id="WP_322466192.1">
    <property type="nucleotide sequence ID" value="NZ_JAXOJX010000024.1"/>
</dbReference>
<keyword evidence="1" id="KW-0378">Hydrolase</keyword>
<dbReference type="EC" id="3.1.21.-" evidence="1"/>
<dbReference type="InterPro" id="IPR018577">
    <property type="entry name" value="Restrct_endonuc_II_Bpu10I"/>
</dbReference>
<keyword evidence="2" id="KW-1185">Reference proteome</keyword>
<keyword evidence="1" id="KW-0540">Nuclease</keyword>
<evidence type="ECO:0000313" key="1">
    <source>
        <dbReference type="EMBL" id="MDZ5458017.1"/>
    </source>
</evidence>
<dbReference type="EMBL" id="JAXOJX010000024">
    <property type="protein sequence ID" value="MDZ5458017.1"/>
    <property type="molecule type" value="Genomic_DNA"/>
</dbReference>
<organism evidence="1 2">
    <name type="scientific">Azohydromonas lata</name>
    <dbReference type="NCBI Taxonomy" id="45677"/>
    <lineage>
        <taxon>Bacteria</taxon>
        <taxon>Pseudomonadati</taxon>
        <taxon>Pseudomonadota</taxon>
        <taxon>Betaproteobacteria</taxon>
        <taxon>Burkholderiales</taxon>
        <taxon>Sphaerotilaceae</taxon>
        <taxon>Azohydromonas</taxon>
    </lineage>
</organism>
<protein>
    <submittedName>
        <fullName evidence="1">Bpu10I family restriction endonuclease</fullName>
        <ecNumber evidence="1">3.1.21.-</ecNumber>
    </submittedName>
</protein>
<proteinExistence type="predicted"/>
<comment type="caution">
    <text evidence="1">The sequence shown here is derived from an EMBL/GenBank/DDBJ whole genome shotgun (WGS) entry which is preliminary data.</text>
</comment>
<keyword evidence="1" id="KW-0255">Endonuclease</keyword>
<gene>
    <name evidence="1" type="ORF">SM757_15675</name>
</gene>
<evidence type="ECO:0000313" key="2">
    <source>
        <dbReference type="Proteomes" id="UP001293718"/>
    </source>
</evidence>
<dbReference type="GO" id="GO:0004519">
    <property type="term" value="F:endonuclease activity"/>
    <property type="evidence" value="ECO:0007669"/>
    <property type="project" value="UniProtKB-KW"/>
</dbReference>
<dbReference type="Pfam" id="PF09549">
    <property type="entry name" value="RE_Bpu10I"/>
    <property type="match status" value="1"/>
</dbReference>
<accession>A0ABU5IGA5</accession>
<sequence length="277" mass="31395">MRPPFMPEDALLSHRNNLLQKCRLSQDRDHQALCQEIDRKYTAYLAALVPERIAVGDLGAAVAAVGSYLDFAKEVEATFSRFNWRSDFAASILPEFIYRTLGIALTARGFPPLFSTRDSIVEVSLSGTAGGGWDVRRKNQDLCIGLRREKIVRQNGEELFLVPLIAMEVKTNIDINKLNGLDYSAERLKRTFPASKYILVTETIDFSLDQNYASGSIDEIYTLRKQVRSQARREKKPLEVDVFTQLQSDVVEIVRRASFTMGHVYDRLEIGKLISVE</sequence>
<dbReference type="Proteomes" id="UP001293718">
    <property type="component" value="Unassembled WGS sequence"/>
</dbReference>
<dbReference type="GO" id="GO:0016787">
    <property type="term" value="F:hydrolase activity"/>
    <property type="evidence" value="ECO:0007669"/>
    <property type="project" value="UniProtKB-KW"/>
</dbReference>
<reference evidence="1 2" key="1">
    <citation type="submission" date="2023-11" db="EMBL/GenBank/DDBJ databases">
        <title>Draft genome of Azohydromonas lata strain H1 (DSM1123), a polyhydroxyalkanoate producer.</title>
        <authorList>
            <person name="Traversa D."/>
            <person name="D'Addabbo P."/>
            <person name="Pazzani C."/>
            <person name="Manzari C."/>
            <person name="Chiara M."/>
            <person name="Scrascia M."/>
        </authorList>
    </citation>
    <scope>NUCLEOTIDE SEQUENCE [LARGE SCALE GENOMIC DNA]</scope>
    <source>
        <strain evidence="1 2">H1</strain>
    </source>
</reference>
<name>A0ABU5IGA5_9BURK</name>